<dbReference type="Proteomes" id="UP000297597">
    <property type="component" value="Unassembled WGS sequence"/>
</dbReference>
<dbReference type="RefSeq" id="WP_134212171.1">
    <property type="nucleotide sequence ID" value="NZ_QFFZ01000002.1"/>
</dbReference>
<sequence>MTREETQHVKRWLYSMATTEQAIYNLELAIEDLQARIENPPSYIVSGVGNYSGISYSGGEGGGSKEQGYAEWLEMCESRLSFLEHHLDKHKRKVEQYRETLEKLKQEPKWGYTAGEIIRKKYYCKVRPDQAIYAMFLFISPEWYYKLHKRALRYFFDVLPDVFLRQK</sequence>
<dbReference type="OrthoDB" id="3035087at2"/>
<comment type="caution">
    <text evidence="2">The sequence shown here is derived from an EMBL/GenBank/DDBJ whole genome shotgun (WGS) entry which is preliminary data.</text>
</comment>
<name>A0A4Y7RX92_9FIRM</name>
<proteinExistence type="predicted"/>
<gene>
    <name evidence="2" type="ORF">Pmgp_00274</name>
</gene>
<protein>
    <submittedName>
        <fullName evidence="2">Uncharacterized protein</fullName>
    </submittedName>
</protein>
<evidence type="ECO:0000313" key="3">
    <source>
        <dbReference type="Proteomes" id="UP000297597"/>
    </source>
</evidence>
<reference evidence="2 3" key="1">
    <citation type="journal article" date="2018" name="Environ. Microbiol.">
        <title>Novel energy conservation strategies and behaviour of Pelotomaculum schinkii driving syntrophic propionate catabolism.</title>
        <authorList>
            <person name="Hidalgo-Ahumada C.A.P."/>
            <person name="Nobu M.K."/>
            <person name="Narihiro T."/>
            <person name="Tamaki H."/>
            <person name="Liu W.T."/>
            <person name="Kamagata Y."/>
            <person name="Stams A.J.M."/>
            <person name="Imachi H."/>
            <person name="Sousa D.Z."/>
        </authorList>
    </citation>
    <scope>NUCLEOTIDE SEQUENCE [LARGE SCALE GENOMIC DNA]</scope>
    <source>
        <strain evidence="2 3">MGP</strain>
    </source>
</reference>
<organism evidence="2 3">
    <name type="scientific">Pelotomaculum propionicicum</name>
    <dbReference type="NCBI Taxonomy" id="258475"/>
    <lineage>
        <taxon>Bacteria</taxon>
        <taxon>Bacillati</taxon>
        <taxon>Bacillota</taxon>
        <taxon>Clostridia</taxon>
        <taxon>Eubacteriales</taxon>
        <taxon>Desulfotomaculaceae</taxon>
        <taxon>Pelotomaculum</taxon>
    </lineage>
</organism>
<evidence type="ECO:0000256" key="1">
    <source>
        <dbReference type="SAM" id="Coils"/>
    </source>
</evidence>
<keyword evidence="1" id="KW-0175">Coiled coil</keyword>
<keyword evidence="3" id="KW-1185">Reference proteome</keyword>
<dbReference type="EMBL" id="QFFZ01000002">
    <property type="protein sequence ID" value="TEB13380.1"/>
    <property type="molecule type" value="Genomic_DNA"/>
</dbReference>
<accession>A0A4Y7RX92</accession>
<dbReference type="AlphaFoldDB" id="A0A4Y7RX92"/>
<feature type="coiled-coil region" evidence="1">
    <location>
        <begin position="73"/>
        <end position="107"/>
    </location>
</feature>
<evidence type="ECO:0000313" key="2">
    <source>
        <dbReference type="EMBL" id="TEB13380.1"/>
    </source>
</evidence>